<keyword evidence="2" id="KW-1185">Reference proteome</keyword>
<dbReference type="Proteomes" id="UP001604336">
    <property type="component" value="Unassembled WGS sequence"/>
</dbReference>
<proteinExistence type="predicted"/>
<sequence length="155" mass="17663">MPFEDIDGILGGRYPLYFSWSPRLGPTLKDLQVVTSIHHLAKKFPTPCGVAKVRSNQTETRACYMNALQKVVKREDALPTVRTIQADLVDINPEKVKDEMILDKGLDSRIIGSYFLAFPAEELEVFSVDPSDLTQMMYVGKKLDEWMKEELKQLL</sequence>
<reference evidence="2" key="1">
    <citation type="submission" date="2024-07" db="EMBL/GenBank/DDBJ databases">
        <title>Two chromosome-level genome assemblies of Korean endemic species Abeliophyllum distichum and Forsythia ovata (Oleaceae).</title>
        <authorList>
            <person name="Jang H."/>
        </authorList>
    </citation>
    <scope>NUCLEOTIDE SEQUENCE [LARGE SCALE GENOMIC DNA]</scope>
</reference>
<evidence type="ECO:0000313" key="2">
    <source>
        <dbReference type="Proteomes" id="UP001604336"/>
    </source>
</evidence>
<dbReference type="EMBL" id="JBFOLK010000004">
    <property type="protein sequence ID" value="KAL2518239.1"/>
    <property type="molecule type" value="Genomic_DNA"/>
</dbReference>
<evidence type="ECO:0000313" key="1">
    <source>
        <dbReference type="EMBL" id="KAL2518239.1"/>
    </source>
</evidence>
<gene>
    <name evidence="1" type="ORF">Adt_14486</name>
</gene>
<dbReference type="AlphaFoldDB" id="A0ABD1TZU4"/>
<accession>A0ABD1TZU4</accession>
<name>A0ABD1TZU4_9LAMI</name>
<organism evidence="1 2">
    <name type="scientific">Abeliophyllum distichum</name>
    <dbReference type="NCBI Taxonomy" id="126358"/>
    <lineage>
        <taxon>Eukaryota</taxon>
        <taxon>Viridiplantae</taxon>
        <taxon>Streptophyta</taxon>
        <taxon>Embryophyta</taxon>
        <taxon>Tracheophyta</taxon>
        <taxon>Spermatophyta</taxon>
        <taxon>Magnoliopsida</taxon>
        <taxon>eudicotyledons</taxon>
        <taxon>Gunneridae</taxon>
        <taxon>Pentapetalae</taxon>
        <taxon>asterids</taxon>
        <taxon>lamiids</taxon>
        <taxon>Lamiales</taxon>
        <taxon>Oleaceae</taxon>
        <taxon>Forsythieae</taxon>
        <taxon>Abeliophyllum</taxon>
    </lineage>
</organism>
<protein>
    <submittedName>
        <fullName evidence="1">Uncharacterized protein</fullName>
    </submittedName>
</protein>
<comment type="caution">
    <text evidence="1">The sequence shown here is derived from an EMBL/GenBank/DDBJ whole genome shotgun (WGS) entry which is preliminary data.</text>
</comment>